<protein>
    <submittedName>
        <fullName evidence="1">Uncharacterized protein</fullName>
    </submittedName>
</protein>
<accession>A0A0B4EU73</accession>
<sequence length="783" mass="85420">MTDSDVLLRLQTSCATAHGHYDQVVAVSQKIINDSFDKLYEQFPDYGNVDFSSHRIGSIKGSLYSPRLLLGGGVGADLSLTSALYVMRFKDGNITIPADDDDDPDHVEALAGWNLAVTIDLKTQSVVVDPDADPDEQARQQAIWDFIHDKFDIPGDYSIERLYAKLADAHWRDFDFANSQFGVNSDGSKRSWGQLIKQYPYLETDLQIMLNHWALDQEQKGLTTTGVKFNLPPPDKIDPLKPTFQPTAMIHQVYGYTNPAKGVPKPVISYEVPGDLNALLYCEMVSNHELPKDKQLASAGNFTTQASTIGGPRIDGTYTLSHQLFLESFLLPMLQAFNKTSIVYPTGGNFSYSGGTSTISWSYAIGNDQVHQDTNDQFFVFKPVIKSGTQSDPTAYQFTSEYTSTLSPHGHNPDYNVYGSYDAKGTSQVDFKWTPGGQGFTLSGLSVYKYDIEWADNDAMQRPFGWLRDRFEASWSMGINIDSVEGGVLKLSVNAGSKSDCNAMVTQPQHEQQQSYSPPNQAENIRNEIVRQISTHVQTLEKNLAEAFQTSAKFVYPGNGTFKFSAPCVGNMGEILATIEYQPLTSGKTSVPSPVTNKMRSMTQFGYSTNPVSAPGIAPETKLDWSYHKPLKGGQTAFEVLIEGKNTGAAPITLKGLSFTLSSEPEGRGLVTANKFKPDRWSLGSPDSTKSNIFQIVVDEDGMPAFANVKVVPGPMGSDGSTPLTFSGTGEASVPSGGAITLALYTGTGVPNTYPVSITETWPPVDGSASHNLPQSVNVILSP</sequence>
<evidence type="ECO:0000313" key="1">
    <source>
        <dbReference type="EMBL" id="KID61613.1"/>
    </source>
</evidence>
<organism evidence="1 2">
    <name type="scientific">Metarhizium anisopliae (strain ARSEF 549)</name>
    <dbReference type="NCBI Taxonomy" id="3151832"/>
    <lineage>
        <taxon>Eukaryota</taxon>
        <taxon>Fungi</taxon>
        <taxon>Dikarya</taxon>
        <taxon>Ascomycota</taxon>
        <taxon>Pezizomycotina</taxon>
        <taxon>Sordariomycetes</taxon>
        <taxon>Hypocreomycetidae</taxon>
        <taxon>Hypocreales</taxon>
        <taxon>Clavicipitaceae</taxon>
        <taxon>Metarhizium</taxon>
    </lineage>
</organism>
<dbReference type="VEuPathDB" id="FungiDB:MAN_08852"/>
<dbReference type="AlphaFoldDB" id="A0A0B4EU73"/>
<name>A0A0B4EU73_METAF</name>
<evidence type="ECO:0000313" key="2">
    <source>
        <dbReference type="Proteomes" id="UP000031186"/>
    </source>
</evidence>
<keyword evidence="2" id="KW-1185">Reference proteome</keyword>
<dbReference type="EMBL" id="AZNF01000014">
    <property type="protein sequence ID" value="KID61613.1"/>
    <property type="molecule type" value="Genomic_DNA"/>
</dbReference>
<feature type="non-terminal residue" evidence="1">
    <location>
        <position position="1"/>
    </location>
</feature>
<comment type="caution">
    <text evidence="1">The sequence shown here is derived from an EMBL/GenBank/DDBJ whole genome shotgun (WGS) entry which is preliminary data.</text>
</comment>
<proteinExistence type="predicted"/>
<reference evidence="1 2" key="1">
    <citation type="journal article" date="2014" name="Proc. Natl. Acad. Sci. U.S.A.">
        <title>Trajectory and genomic determinants of fungal-pathogen speciation and host adaptation.</title>
        <authorList>
            <person name="Hu X."/>
            <person name="Xiao G."/>
            <person name="Zheng P."/>
            <person name="Shang Y."/>
            <person name="Su Y."/>
            <person name="Zhang X."/>
            <person name="Liu X."/>
            <person name="Zhan S."/>
            <person name="St Leger R.J."/>
            <person name="Wang C."/>
        </authorList>
    </citation>
    <scope>NUCLEOTIDE SEQUENCE [LARGE SCALE GENOMIC DNA]</scope>
    <source>
        <strain evidence="1 2">ARSEF 549</strain>
    </source>
</reference>
<gene>
    <name evidence="1" type="ORF">MAN_08852</name>
</gene>
<dbReference type="OrthoDB" id="5429442at2759"/>
<dbReference type="Proteomes" id="UP000031186">
    <property type="component" value="Unassembled WGS sequence"/>
</dbReference>
<dbReference type="HOGENOM" id="CLU_019897_0_0_1"/>